<organism evidence="1 2">
    <name type="scientific">Acanthoscelides obtectus</name>
    <name type="common">Bean weevil</name>
    <name type="synonym">Bruchus obtectus</name>
    <dbReference type="NCBI Taxonomy" id="200917"/>
    <lineage>
        <taxon>Eukaryota</taxon>
        <taxon>Metazoa</taxon>
        <taxon>Ecdysozoa</taxon>
        <taxon>Arthropoda</taxon>
        <taxon>Hexapoda</taxon>
        <taxon>Insecta</taxon>
        <taxon>Pterygota</taxon>
        <taxon>Neoptera</taxon>
        <taxon>Endopterygota</taxon>
        <taxon>Coleoptera</taxon>
        <taxon>Polyphaga</taxon>
        <taxon>Cucujiformia</taxon>
        <taxon>Chrysomeloidea</taxon>
        <taxon>Chrysomelidae</taxon>
        <taxon>Bruchinae</taxon>
        <taxon>Bruchini</taxon>
        <taxon>Acanthoscelides</taxon>
    </lineage>
</organism>
<evidence type="ECO:0000313" key="1">
    <source>
        <dbReference type="EMBL" id="CAH2018882.1"/>
    </source>
</evidence>
<proteinExistence type="predicted"/>
<name>A0A9P0QFF6_ACAOB</name>
<accession>A0A9P0QFF6</accession>
<gene>
    <name evidence="1" type="ORF">ACAOBT_LOCUS36901</name>
</gene>
<keyword evidence="2" id="KW-1185">Reference proteome</keyword>
<sequence length="19" mass="2091">MRKGLCKLVKEGSILKSTV</sequence>
<dbReference type="Proteomes" id="UP001152888">
    <property type="component" value="Unassembled WGS sequence"/>
</dbReference>
<dbReference type="AlphaFoldDB" id="A0A9P0QFF6"/>
<dbReference type="EMBL" id="CAKOFQ010010010">
    <property type="protein sequence ID" value="CAH2018882.1"/>
    <property type="molecule type" value="Genomic_DNA"/>
</dbReference>
<reference evidence="1" key="1">
    <citation type="submission" date="2022-03" db="EMBL/GenBank/DDBJ databases">
        <authorList>
            <person name="Sayadi A."/>
        </authorList>
    </citation>
    <scope>NUCLEOTIDE SEQUENCE</scope>
</reference>
<evidence type="ECO:0000313" key="2">
    <source>
        <dbReference type="Proteomes" id="UP001152888"/>
    </source>
</evidence>
<protein>
    <submittedName>
        <fullName evidence="1">Uncharacterized protein</fullName>
    </submittedName>
</protein>
<comment type="caution">
    <text evidence="1">The sequence shown here is derived from an EMBL/GenBank/DDBJ whole genome shotgun (WGS) entry which is preliminary data.</text>
</comment>